<feature type="domain" description="LysM" evidence="4">
    <location>
        <begin position="94"/>
        <end position="140"/>
    </location>
</feature>
<comment type="caution">
    <text evidence="5">The sequence shown here is derived from an EMBL/GenBank/DDBJ whole genome shotgun (WGS) entry which is preliminary data.</text>
</comment>
<dbReference type="InterPro" id="IPR052210">
    <property type="entry name" value="LysM1-like"/>
</dbReference>
<dbReference type="GO" id="GO:0008061">
    <property type="term" value="F:chitin binding"/>
    <property type="evidence" value="ECO:0007669"/>
    <property type="project" value="UniProtKB-KW"/>
</dbReference>
<dbReference type="PANTHER" id="PTHR34997">
    <property type="entry name" value="AM15"/>
    <property type="match status" value="1"/>
</dbReference>
<keyword evidence="3" id="KW-0732">Signal</keyword>
<dbReference type="Pfam" id="PF01476">
    <property type="entry name" value="LysM"/>
    <property type="match status" value="2"/>
</dbReference>
<dbReference type="Gene3D" id="3.10.350.10">
    <property type="entry name" value="LysM domain"/>
    <property type="match status" value="2"/>
</dbReference>
<keyword evidence="2" id="KW-0843">Virulence</keyword>
<dbReference type="AlphaFoldDB" id="A0AA39JSJ6"/>
<dbReference type="PANTHER" id="PTHR34997:SF1">
    <property type="entry name" value="PEPTIDOGLYCAN-BINDING LYSIN DOMAIN"/>
    <property type="match status" value="1"/>
</dbReference>
<dbReference type="SMART" id="SM00257">
    <property type="entry name" value="LysM"/>
    <property type="match status" value="2"/>
</dbReference>
<feature type="chain" id="PRO_5041314230" description="LysM domain-containing protein" evidence="3">
    <location>
        <begin position="34"/>
        <end position="148"/>
    </location>
</feature>
<dbReference type="InterPro" id="IPR036779">
    <property type="entry name" value="LysM_dom_sf"/>
</dbReference>
<feature type="signal peptide" evidence="3">
    <location>
        <begin position="1"/>
        <end position="33"/>
    </location>
</feature>
<dbReference type="InterPro" id="IPR018392">
    <property type="entry name" value="LysM"/>
</dbReference>
<dbReference type="CDD" id="cd00118">
    <property type="entry name" value="LysM"/>
    <property type="match status" value="2"/>
</dbReference>
<dbReference type="Proteomes" id="UP001175226">
    <property type="component" value="Unassembled WGS sequence"/>
</dbReference>
<evidence type="ECO:0000256" key="2">
    <source>
        <dbReference type="ARBA" id="ARBA00023026"/>
    </source>
</evidence>
<name>A0AA39JSJ6_9AGAR</name>
<dbReference type="PROSITE" id="PS51782">
    <property type="entry name" value="LYSM"/>
    <property type="match status" value="2"/>
</dbReference>
<dbReference type="EMBL" id="JAUEPT010000010">
    <property type="protein sequence ID" value="KAK0448147.1"/>
    <property type="molecule type" value="Genomic_DNA"/>
</dbReference>
<evidence type="ECO:0000256" key="3">
    <source>
        <dbReference type="SAM" id="SignalP"/>
    </source>
</evidence>
<protein>
    <recommendedName>
        <fullName evidence="4">LysM domain-containing protein</fullName>
    </recommendedName>
</protein>
<accession>A0AA39JSJ6</accession>
<evidence type="ECO:0000259" key="4">
    <source>
        <dbReference type="PROSITE" id="PS51782"/>
    </source>
</evidence>
<reference evidence="5" key="1">
    <citation type="submission" date="2023-06" db="EMBL/GenBank/DDBJ databases">
        <authorList>
            <consortium name="Lawrence Berkeley National Laboratory"/>
            <person name="Ahrendt S."/>
            <person name="Sahu N."/>
            <person name="Indic B."/>
            <person name="Wong-Bajracharya J."/>
            <person name="Merenyi Z."/>
            <person name="Ke H.-M."/>
            <person name="Monk M."/>
            <person name="Kocsube S."/>
            <person name="Drula E."/>
            <person name="Lipzen A."/>
            <person name="Balint B."/>
            <person name="Henrissat B."/>
            <person name="Andreopoulos B."/>
            <person name="Martin F.M."/>
            <person name="Harder C.B."/>
            <person name="Rigling D."/>
            <person name="Ford K.L."/>
            <person name="Foster G.D."/>
            <person name="Pangilinan J."/>
            <person name="Papanicolaou A."/>
            <person name="Barry K."/>
            <person name="LaButti K."/>
            <person name="Viragh M."/>
            <person name="Koriabine M."/>
            <person name="Yan M."/>
            <person name="Riley R."/>
            <person name="Champramary S."/>
            <person name="Plett K.L."/>
            <person name="Tsai I.J."/>
            <person name="Slot J."/>
            <person name="Sipos G."/>
            <person name="Plett J."/>
            <person name="Nagy L.G."/>
            <person name="Grigoriev I.V."/>
        </authorList>
    </citation>
    <scope>NUCLEOTIDE SEQUENCE</scope>
    <source>
        <strain evidence="5">FPL87.14</strain>
    </source>
</reference>
<keyword evidence="1" id="KW-0147">Chitin-binding</keyword>
<evidence type="ECO:0000313" key="6">
    <source>
        <dbReference type="Proteomes" id="UP001175226"/>
    </source>
</evidence>
<feature type="domain" description="LysM" evidence="4">
    <location>
        <begin position="39"/>
        <end position="85"/>
    </location>
</feature>
<dbReference type="SUPFAM" id="SSF54106">
    <property type="entry name" value="LysM domain"/>
    <property type="match status" value="2"/>
</dbReference>
<keyword evidence="6" id="KW-1185">Reference proteome</keyword>
<gene>
    <name evidence="5" type="ORF">EV421DRAFT_1785983</name>
</gene>
<evidence type="ECO:0000313" key="5">
    <source>
        <dbReference type="EMBL" id="KAK0448147.1"/>
    </source>
</evidence>
<evidence type="ECO:0000256" key="1">
    <source>
        <dbReference type="ARBA" id="ARBA00022669"/>
    </source>
</evidence>
<organism evidence="5 6">
    <name type="scientific">Armillaria borealis</name>
    <dbReference type="NCBI Taxonomy" id="47425"/>
    <lineage>
        <taxon>Eukaryota</taxon>
        <taxon>Fungi</taxon>
        <taxon>Dikarya</taxon>
        <taxon>Basidiomycota</taxon>
        <taxon>Agaricomycotina</taxon>
        <taxon>Agaricomycetes</taxon>
        <taxon>Agaricomycetidae</taxon>
        <taxon>Agaricales</taxon>
        <taxon>Marasmiineae</taxon>
        <taxon>Physalacriaceae</taxon>
        <taxon>Armillaria</taxon>
    </lineage>
</organism>
<proteinExistence type="predicted"/>
<sequence>MDRPFCSVFARSKMWFAPIFALLFTTVLNLGAAQSDCAREHTVVAGDTCNGISAALNVSTFQLAHVNTVIDAACDNLQIGQVLCLGIIGQDCNATDIVVSGDSCGAIALANDIDLATLLVNNRNVNSACSNLLIGTVLCVAAGIIPYT</sequence>